<organism evidence="6 7">
    <name type="scientific">Pseudazoarcus pumilus</name>
    <dbReference type="NCBI Taxonomy" id="2067960"/>
    <lineage>
        <taxon>Bacteria</taxon>
        <taxon>Pseudomonadati</taxon>
        <taxon>Pseudomonadota</taxon>
        <taxon>Betaproteobacteria</taxon>
        <taxon>Rhodocyclales</taxon>
        <taxon>Zoogloeaceae</taxon>
        <taxon>Pseudazoarcus</taxon>
    </lineage>
</organism>
<evidence type="ECO:0000256" key="1">
    <source>
        <dbReference type="ARBA" id="ARBA00004496"/>
    </source>
</evidence>
<dbReference type="Pfam" id="PF06857">
    <property type="entry name" value="ACP"/>
    <property type="match status" value="1"/>
</dbReference>
<dbReference type="AlphaFoldDB" id="A0A2I6SA78"/>
<dbReference type="KEGG" id="atw:C0099_15065"/>
<evidence type="ECO:0000313" key="6">
    <source>
        <dbReference type="EMBL" id="AUN96145.1"/>
    </source>
</evidence>
<dbReference type="NCBIfam" id="TIGR03130">
    <property type="entry name" value="malonate_delta"/>
    <property type="match status" value="1"/>
</dbReference>
<evidence type="ECO:0000256" key="2">
    <source>
        <dbReference type="ARBA" id="ARBA00022490"/>
    </source>
</evidence>
<name>A0A2I6SA78_9RHOO</name>
<dbReference type="HAMAP" id="MF_00710">
    <property type="entry name" value="Malonate_deCO2ase_dsu"/>
    <property type="match status" value="1"/>
</dbReference>
<dbReference type="InterPro" id="IPR023439">
    <property type="entry name" value="Mal_deCO2ase/Cit_lyase_ACP"/>
</dbReference>
<dbReference type="OrthoDB" id="120290at2"/>
<reference evidence="6 7" key="1">
    <citation type="submission" date="2018-01" db="EMBL/GenBank/DDBJ databases">
        <authorList>
            <person name="Fu G.-Y."/>
        </authorList>
    </citation>
    <scope>NUCLEOTIDE SEQUENCE [LARGE SCALE GENOMIC DNA]</scope>
    <source>
        <strain evidence="6 7">SY39</strain>
    </source>
</reference>
<dbReference type="InterPro" id="IPR009662">
    <property type="entry name" value="Malonate_deCO2ase_dsu"/>
</dbReference>
<evidence type="ECO:0000256" key="3">
    <source>
        <dbReference type="ARBA" id="ARBA00022553"/>
    </source>
</evidence>
<dbReference type="GO" id="GO:0005737">
    <property type="term" value="C:cytoplasm"/>
    <property type="evidence" value="ECO:0007669"/>
    <property type="project" value="UniProtKB-SubCell"/>
</dbReference>
<accession>A0A2I6SA78</accession>
<comment type="subcellular location">
    <subcellularLocation>
        <location evidence="1">Cytoplasm</location>
    </subcellularLocation>
</comment>
<protein>
    <recommendedName>
        <fullName evidence="4">Malonate decarboxylase acyl carrier protein</fullName>
    </recommendedName>
</protein>
<gene>
    <name evidence="6" type="primary">mdcC</name>
    <name evidence="6" type="ORF">C0099_15065</name>
</gene>
<dbReference type="RefSeq" id="WP_102248189.1">
    <property type="nucleotide sequence ID" value="NZ_CP025682.1"/>
</dbReference>
<keyword evidence="7" id="KW-1185">Reference proteome</keyword>
<evidence type="ECO:0000256" key="5">
    <source>
        <dbReference type="PIRSR" id="PIRSR609662-50"/>
    </source>
</evidence>
<sequence length="104" mass="11063">MEHLEFSFDHGSMAPANDFAHAGVVGSGNLEVLLERAELSGRCEAVVDTAIRGYERTWHKVLSDFVTRQGLADVRISINDGGATPAVVCLRLDQAAADLKGAPA</sequence>
<comment type="PTM">
    <text evidence="5">Covalently binds the prosthetic group of malonate decarboxylase.</text>
</comment>
<proteinExistence type="inferred from homology"/>
<keyword evidence="2" id="KW-0963">Cytoplasm</keyword>
<evidence type="ECO:0000256" key="4">
    <source>
        <dbReference type="NCBIfam" id="TIGR03130"/>
    </source>
</evidence>
<evidence type="ECO:0000313" key="7">
    <source>
        <dbReference type="Proteomes" id="UP000242205"/>
    </source>
</evidence>
<dbReference type="Proteomes" id="UP000242205">
    <property type="component" value="Chromosome"/>
</dbReference>
<dbReference type="EMBL" id="CP025682">
    <property type="protein sequence ID" value="AUN96145.1"/>
    <property type="molecule type" value="Genomic_DNA"/>
</dbReference>
<feature type="modified residue" description="O-(phosphoribosyl dephospho-coenzyme A)serine" evidence="5">
    <location>
        <position position="27"/>
    </location>
</feature>
<keyword evidence="3 5" id="KW-0597">Phosphoprotein</keyword>